<comment type="caution">
    <text evidence="3">The sequence shown here is derived from an EMBL/GenBank/DDBJ whole genome shotgun (WGS) entry which is preliminary data.</text>
</comment>
<dbReference type="AlphaFoldDB" id="A0A812JKR9"/>
<evidence type="ECO:0000313" key="4">
    <source>
        <dbReference type="Proteomes" id="UP000601435"/>
    </source>
</evidence>
<sequence>MSLASLLSLGRKDEPSKPPPPEKPKPAPASSAASGTTASIVQNEEDRKLALELAEKQADLLSEEMLIKEAEEEAAKEREIEEAAKAAAALAHKQKLQAATTGANPFSTGGRVYQPGVFVCDERSGHKPQGAVSFMPSAQDWLPPGTMLPAGFQGGQPQFRQLGPVMLGNEQLRMKMPATFMPGGPGAPVHIPPRERSRSRERQGGWEQAAGAPAAPAAPAPAAPAAEWHGTHPAPAPAWQPPPHPAPEWQQAVQAAPAATAAEWHPAHPAPAPAWQPPQHPAPEWPQAPQAVPAPAEWHPAHAPPPSWQPPPSPGQEWFQAWAAWPPQWNGAGPTLPG</sequence>
<feature type="region of interest" description="Disordered" evidence="2">
    <location>
        <begin position="179"/>
        <end position="338"/>
    </location>
</feature>
<feature type="compositionally biased region" description="Pro residues" evidence="2">
    <location>
        <begin position="302"/>
        <end position="314"/>
    </location>
</feature>
<feature type="compositionally biased region" description="Low complexity" evidence="2">
    <location>
        <begin position="287"/>
        <end position="298"/>
    </location>
</feature>
<feature type="compositionally biased region" description="Low complexity" evidence="2">
    <location>
        <begin position="315"/>
        <end position="329"/>
    </location>
</feature>
<feature type="compositionally biased region" description="Pro residues" evidence="2">
    <location>
        <begin position="268"/>
        <end position="286"/>
    </location>
</feature>
<evidence type="ECO:0000256" key="1">
    <source>
        <dbReference type="SAM" id="Coils"/>
    </source>
</evidence>
<proteinExistence type="predicted"/>
<evidence type="ECO:0000313" key="3">
    <source>
        <dbReference type="EMBL" id="CAE7210596.1"/>
    </source>
</evidence>
<dbReference type="OrthoDB" id="447976at2759"/>
<reference evidence="3" key="1">
    <citation type="submission" date="2021-02" db="EMBL/GenBank/DDBJ databases">
        <authorList>
            <person name="Dougan E. K."/>
            <person name="Rhodes N."/>
            <person name="Thang M."/>
            <person name="Chan C."/>
        </authorList>
    </citation>
    <scope>NUCLEOTIDE SEQUENCE</scope>
</reference>
<feature type="compositionally biased region" description="Low complexity" evidence="2">
    <location>
        <begin position="247"/>
        <end position="264"/>
    </location>
</feature>
<name>A0A812JKR9_9DINO</name>
<protein>
    <submittedName>
        <fullName evidence="3">Uncharacterized protein</fullName>
    </submittedName>
</protein>
<accession>A0A812JKR9</accession>
<feature type="coiled-coil region" evidence="1">
    <location>
        <begin position="51"/>
        <end position="87"/>
    </location>
</feature>
<keyword evidence="1" id="KW-0175">Coiled coil</keyword>
<dbReference type="EMBL" id="CAJNJA010006454">
    <property type="protein sequence ID" value="CAE7210596.1"/>
    <property type="molecule type" value="Genomic_DNA"/>
</dbReference>
<gene>
    <name evidence="3" type="ORF">SNEC2469_LOCUS2108</name>
</gene>
<feature type="compositionally biased region" description="Basic and acidic residues" evidence="2">
    <location>
        <begin position="10"/>
        <end position="25"/>
    </location>
</feature>
<feature type="compositionally biased region" description="Basic and acidic residues" evidence="2">
    <location>
        <begin position="192"/>
        <end position="204"/>
    </location>
</feature>
<feature type="region of interest" description="Disordered" evidence="2">
    <location>
        <begin position="1"/>
        <end position="44"/>
    </location>
</feature>
<feature type="compositionally biased region" description="Pro residues" evidence="2">
    <location>
        <begin position="234"/>
        <end position="246"/>
    </location>
</feature>
<keyword evidence="4" id="KW-1185">Reference proteome</keyword>
<organism evidence="3 4">
    <name type="scientific">Symbiodinium necroappetens</name>
    <dbReference type="NCBI Taxonomy" id="1628268"/>
    <lineage>
        <taxon>Eukaryota</taxon>
        <taxon>Sar</taxon>
        <taxon>Alveolata</taxon>
        <taxon>Dinophyceae</taxon>
        <taxon>Suessiales</taxon>
        <taxon>Symbiodiniaceae</taxon>
        <taxon>Symbiodinium</taxon>
    </lineage>
</organism>
<evidence type="ECO:0000256" key="2">
    <source>
        <dbReference type="SAM" id="MobiDB-lite"/>
    </source>
</evidence>
<dbReference type="Proteomes" id="UP000601435">
    <property type="component" value="Unassembled WGS sequence"/>
</dbReference>